<comment type="caution">
    <text evidence="2">The sequence shown here is derived from an EMBL/GenBank/DDBJ whole genome shotgun (WGS) entry which is preliminary data.</text>
</comment>
<feature type="compositionally biased region" description="Basic and acidic residues" evidence="1">
    <location>
        <begin position="80"/>
        <end position="89"/>
    </location>
</feature>
<protein>
    <submittedName>
        <fullName evidence="2">Uncharacterized protein</fullName>
    </submittedName>
</protein>
<feature type="compositionally biased region" description="Polar residues" evidence="1">
    <location>
        <begin position="220"/>
        <end position="235"/>
    </location>
</feature>
<name>A0A420HWB0_9PEZI</name>
<dbReference type="OrthoDB" id="3564692at2759"/>
<evidence type="ECO:0000313" key="3">
    <source>
        <dbReference type="Proteomes" id="UP000285405"/>
    </source>
</evidence>
<organism evidence="2 3">
    <name type="scientific">Golovinomyces cichoracearum</name>
    <dbReference type="NCBI Taxonomy" id="62708"/>
    <lineage>
        <taxon>Eukaryota</taxon>
        <taxon>Fungi</taxon>
        <taxon>Dikarya</taxon>
        <taxon>Ascomycota</taxon>
        <taxon>Pezizomycotina</taxon>
        <taxon>Leotiomycetes</taxon>
        <taxon>Erysiphales</taxon>
        <taxon>Erysiphaceae</taxon>
        <taxon>Golovinomyces</taxon>
    </lineage>
</organism>
<evidence type="ECO:0000313" key="2">
    <source>
        <dbReference type="EMBL" id="RKF61680.1"/>
    </source>
</evidence>
<reference evidence="2 3" key="1">
    <citation type="journal article" date="2018" name="BMC Genomics">
        <title>Comparative genome analyses reveal sequence features reflecting distinct modes of host-adaptation between dicot and monocot powdery mildew.</title>
        <authorList>
            <person name="Wu Y."/>
            <person name="Ma X."/>
            <person name="Pan Z."/>
            <person name="Kale S.D."/>
            <person name="Song Y."/>
            <person name="King H."/>
            <person name="Zhang Q."/>
            <person name="Presley C."/>
            <person name="Deng X."/>
            <person name="Wei C.I."/>
            <person name="Xiao S."/>
        </authorList>
    </citation>
    <scope>NUCLEOTIDE SEQUENCE [LARGE SCALE GENOMIC DNA]</scope>
    <source>
        <strain evidence="2">UCSC1</strain>
    </source>
</reference>
<dbReference type="Proteomes" id="UP000285405">
    <property type="component" value="Unassembled WGS sequence"/>
</dbReference>
<dbReference type="EMBL" id="MCBR01015418">
    <property type="protein sequence ID" value="RKF61680.1"/>
    <property type="molecule type" value="Genomic_DNA"/>
</dbReference>
<accession>A0A420HWB0</accession>
<feature type="compositionally biased region" description="Polar residues" evidence="1">
    <location>
        <begin position="70"/>
        <end position="79"/>
    </location>
</feature>
<feature type="non-terminal residue" evidence="2">
    <location>
        <position position="248"/>
    </location>
</feature>
<evidence type="ECO:0000256" key="1">
    <source>
        <dbReference type="SAM" id="MobiDB-lite"/>
    </source>
</evidence>
<gene>
    <name evidence="2" type="ORF">GcC1_154005</name>
</gene>
<feature type="compositionally biased region" description="Polar residues" evidence="1">
    <location>
        <begin position="195"/>
        <end position="211"/>
    </location>
</feature>
<feature type="region of interest" description="Disordered" evidence="1">
    <location>
        <begin position="1"/>
        <end position="89"/>
    </location>
</feature>
<dbReference type="AlphaFoldDB" id="A0A420HWB0"/>
<proteinExistence type="predicted"/>
<feature type="compositionally biased region" description="Polar residues" evidence="1">
    <location>
        <begin position="1"/>
        <end position="10"/>
    </location>
</feature>
<feature type="region of interest" description="Disordered" evidence="1">
    <location>
        <begin position="195"/>
        <end position="235"/>
    </location>
</feature>
<feature type="compositionally biased region" description="Polar residues" evidence="1">
    <location>
        <begin position="52"/>
        <end position="63"/>
    </location>
</feature>
<sequence>MSSNKSNSESPDIPDEDMYDPASTNFEAISETVDPFESYTEDDFPKLPGQRNEAQQNELNKSSYCIEPKSNLTANTSQPKLKENMKQPDQNRVKFSAAQLRNQSCTTEINEKLSLNAPINTKDAILHARDLLVLGYRLTNYRMEQARLLDLLEIFREYTEQGILSKASKIIASQITNLERATRQIETKARDLKRTNTSAGHNIFTSSSQKQQTEKHGENMQPTQSMATVASNGATKSNVPQEWIVVGQ</sequence>